<gene>
    <name evidence="1" type="ORF">DOTSEDRAFT_68816</name>
</gene>
<reference evidence="2" key="1">
    <citation type="journal article" date="2012" name="PLoS Genet.">
        <title>The genomes of the fungal plant pathogens Cladosporium fulvum and Dothistroma septosporum reveal adaptation to different hosts and lifestyles but also signatures of common ancestry.</title>
        <authorList>
            <person name="de Wit P.J.G.M."/>
            <person name="van der Burgt A."/>
            <person name="Oekmen B."/>
            <person name="Stergiopoulos I."/>
            <person name="Abd-Elsalam K.A."/>
            <person name="Aerts A.L."/>
            <person name="Bahkali A.H."/>
            <person name="Beenen H.G."/>
            <person name="Chettri P."/>
            <person name="Cox M.P."/>
            <person name="Datema E."/>
            <person name="de Vries R.P."/>
            <person name="Dhillon B."/>
            <person name="Ganley A.R."/>
            <person name="Griffiths S.A."/>
            <person name="Guo Y."/>
            <person name="Hamelin R.C."/>
            <person name="Henrissat B."/>
            <person name="Kabir M.S."/>
            <person name="Jashni M.K."/>
            <person name="Kema G."/>
            <person name="Klaubauf S."/>
            <person name="Lapidus A."/>
            <person name="Levasseur A."/>
            <person name="Lindquist E."/>
            <person name="Mehrabi R."/>
            <person name="Ohm R.A."/>
            <person name="Owen T.J."/>
            <person name="Salamov A."/>
            <person name="Schwelm A."/>
            <person name="Schijlen E."/>
            <person name="Sun H."/>
            <person name="van den Burg H.A."/>
            <person name="van Ham R.C.H.J."/>
            <person name="Zhang S."/>
            <person name="Goodwin S.B."/>
            <person name="Grigoriev I.V."/>
            <person name="Collemare J."/>
            <person name="Bradshaw R.E."/>
        </authorList>
    </citation>
    <scope>NUCLEOTIDE SEQUENCE [LARGE SCALE GENOMIC DNA]</scope>
    <source>
        <strain evidence="2">NZE10 / CBS 128990</strain>
    </source>
</reference>
<proteinExistence type="predicted"/>
<dbReference type="HOGENOM" id="CLU_2427001_0_0_1"/>
<protein>
    <submittedName>
        <fullName evidence="1">Uncharacterized protein</fullName>
    </submittedName>
</protein>
<reference evidence="1 2" key="2">
    <citation type="journal article" date="2012" name="PLoS Pathog.">
        <title>Diverse lifestyles and strategies of plant pathogenesis encoded in the genomes of eighteen Dothideomycetes fungi.</title>
        <authorList>
            <person name="Ohm R.A."/>
            <person name="Feau N."/>
            <person name="Henrissat B."/>
            <person name="Schoch C.L."/>
            <person name="Horwitz B.A."/>
            <person name="Barry K.W."/>
            <person name="Condon B.J."/>
            <person name="Copeland A.C."/>
            <person name="Dhillon B."/>
            <person name="Glaser F."/>
            <person name="Hesse C.N."/>
            <person name="Kosti I."/>
            <person name="LaButti K."/>
            <person name="Lindquist E.A."/>
            <person name="Lucas S."/>
            <person name="Salamov A.A."/>
            <person name="Bradshaw R.E."/>
            <person name="Ciuffetti L."/>
            <person name="Hamelin R.C."/>
            <person name="Kema G.H.J."/>
            <person name="Lawrence C."/>
            <person name="Scott J.A."/>
            <person name="Spatafora J.W."/>
            <person name="Turgeon B.G."/>
            <person name="de Wit P.J.G.M."/>
            <person name="Zhong S."/>
            <person name="Goodwin S.B."/>
            <person name="Grigoriev I.V."/>
        </authorList>
    </citation>
    <scope>NUCLEOTIDE SEQUENCE [LARGE SCALE GENOMIC DNA]</scope>
    <source>
        <strain evidence="2">NZE10 / CBS 128990</strain>
    </source>
</reference>
<accession>N1Q494</accession>
<organism evidence="1 2">
    <name type="scientific">Dothistroma septosporum (strain NZE10 / CBS 128990)</name>
    <name type="common">Red band needle blight fungus</name>
    <name type="synonym">Mycosphaerella pini</name>
    <dbReference type="NCBI Taxonomy" id="675120"/>
    <lineage>
        <taxon>Eukaryota</taxon>
        <taxon>Fungi</taxon>
        <taxon>Dikarya</taxon>
        <taxon>Ascomycota</taxon>
        <taxon>Pezizomycotina</taxon>
        <taxon>Dothideomycetes</taxon>
        <taxon>Dothideomycetidae</taxon>
        <taxon>Mycosphaerellales</taxon>
        <taxon>Mycosphaerellaceae</taxon>
        <taxon>Dothistroma</taxon>
    </lineage>
</organism>
<name>N1Q494_DOTSN</name>
<dbReference type="Proteomes" id="UP000016933">
    <property type="component" value="Unassembled WGS sequence"/>
</dbReference>
<dbReference type="EMBL" id="KB446535">
    <property type="protein sequence ID" value="EME50083.1"/>
    <property type="molecule type" value="Genomic_DNA"/>
</dbReference>
<keyword evidence="2" id="KW-1185">Reference proteome</keyword>
<evidence type="ECO:0000313" key="1">
    <source>
        <dbReference type="EMBL" id="EME50083.1"/>
    </source>
</evidence>
<evidence type="ECO:0000313" key="2">
    <source>
        <dbReference type="Proteomes" id="UP000016933"/>
    </source>
</evidence>
<dbReference type="AlphaFoldDB" id="N1Q494"/>
<sequence>MSVCCFWSVTTSGQLRNSAEAHRTWTEGADQKPTGTRTRSLALVAVACQSDPWGLRGFDGSRVMLHHSRNSCSVYNVIKTSRLPKNTPSSR</sequence>